<proteinExistence type="predicted"/>
<dbReference type="GeneID" id="42529354"/>
<gene>
    <name evidence="1" type="ORF">BDBG_17766</name>
</gene>
<accession>A0A179V1I0</accession>
<dbReference type="AlphaFoldDB" id="A0A179V1I0"/>
<dbReference type="RefSeq" id="XP_031580795.1">
    <property type="nucleotide sequence ID" value="XM_031725416.1"/>
</dbReference>
<protein>
    <submittedName>
        <fullName evidence="1">Uncharacterized protein</fullName>
    </submittedName>
</protein>
<sequence>MAWSMREIPGRFSSCLPAVSATRDRHGLKNISTRLTSQYPVCLHDCFLL</sequence>
<keyword evidence="2" id="KW-1185">Reference proteome</keyword>
<dbReference type="EMBL" id="GG657471">
    <property type="protein sequence ID" value="OAT13257.1"/>
    <property type="molecule type" value="Genomic_DNA"/>
</dbReference>
<name>A0A179V1I0_BLAGS</name>
<dbReference type="VEuPathDB" id="FungiDB:BDBG_17766"/>
<evidence type="ECO:0000313" key="2">
    <source>
        <dbReference type="Proteomes" id="UP000002038"/>
    </source>
</evidence>
<reference evidence="2" key="1">
    <citation type="journal article" date="2015" name="PLoS Genet.">
        <title>The dynamic genome and transcriptome of the human fungal pathogen Blastomyces and close relative Emmonsia.</title>
        <authorList>
            <person name="Munoz J.F."/>
            <person name="Gauthier G.M."/>
            <person name="Desjardins C.A."/>
            <person name="Gallo J.E."/>
            <person name="Holder J."/>
            <person name="Sullivan T.D."/>
            <person name="Marty A.J."/>
            <person name="Carmen J.C."/>
            <person name="Chen Z."/>
            <person name="Ding L."/>
            <person name="Gujja S."/>
            <person name="Magrini V."/>
            <person name="Misas E."/>
            <person name="Mitreva M."/>
            <person name="Priest M."/>
            <person name="Saif S."/>
            <person name="Whiston E.A."/>
            <person name="Young S."/>
            <person name="Zeng Q."/>
            <person name="Goldman W.E."/>
            <person name="Mardis E.R."/>
            <person name="Taylor J.W."/>
            <person name="McEwen J.G."/>
            <person name="Clay O.K."/>
            <person name="Klein B.S."/>
            <person name="Cuomo C.A."/>
        </authorList>
    </citation>
    <scope>NUCLEOTIDE SEQUENCE [LARGE SCALE GENOMIC DNA]</scope>
    <source>
        <strain evidence="2">SLH14081</strain>
    </source>
</reference>
<dbReference type="KEGG" id="bgh:BDBG_17766"/>
<dbReference type="Proteomes" id="UP000002038">
    <property type="component" value="Unassembled WGS sequence"/>
</dbReference>
<evidence type="ECO:0000313" key="1">
    <source>
        <dbReference type="EMBL" id="OAT13257.1"/>
    </source>
</evidence>
<organism evidence="1 2">
    <name type="scientific">Blastomyces gilchristii (strain SLH14081)</name>
    <name type="common">Blastomyces dermatitidis</name>
    <dbReference type="NCBI Taxonomy" id="559298"/>
    <lineage>
        <taxon>Eukaryota</taxon>
        <taxon>Fungi</taxon>
        <taxon>Dikarya</taxon>
        <taxon>Ascomycota</taxon>
        <taxon>Pezizomycotina</taxon>
        <taxon>Eurotiomycetes</taxon>
        <taxon>Eurotiomycetidae</taxon>
        <taxon>Onygenales</taxon>
        <taxon>Ajellomycetaceae</taxon>
        <taxon>Blastomyces</taxon>
    </lineage>
</organism>